<dbReference type="Pfam" id="PF13206">
    <property type="entry name" value="VSG_B"/>
    <property type="match status" value="1"/>
</dbReference>
<feature type="chain" id="PRO_5004057956" evidence="9">
    <location>
        <begin position="19"/>
        <end position="290"/>
    </location>
</feature>
<evidence type="ECO:0000256" key="2">
    <source>
        <dbReference type="ARBA" id="ARBA00004609"/>
    </source>
</evidence>
<keyword evidence="4" id="KW-0336">GPI-anchor</keyword>
<keyword evidence="7" id="KW-0325">Glycoprotein</keyword>
<dbReference type="AlphaFoldDB" id="M4SWD4"/>
<accession>M4SWD4</accession>
<evidence type="ECO:0000256" key="4">
    <source>
        <dbReference type="ARBA" id="ARBA00022622"/>
    </source>
</evidence>
<reference evidence="11" key="1">
    <citation type="submission" date="2013-02" db="EMBL/GenBank/DDBJ databases">
        <authorList>
            <person name="Cross G.A.M."/>
            <person name="Kim H.-S."/>
            <person name="Wickstead B."/>
        </authorList>
    </citation>
    <scope>NUCLEOTIDE SEQUENCE</scope>
    <source>
        <strain evidence="11">Lister 427</strain>
    </source>
</reference>
<dbReference type="VEuPathDB" id="TriTrypDB:Tb427_000035100"/>
<evidence type="ECO:0000313" key="11">
    <source>
        <dbReference type="EMBL" id="AGH60708.1"/>
    </source>
</evidence>
<comment type="subcellular location">
    <subcellularLocation>
        <location evidence="2">Cell membrane</location>
        <topology evidence="2">Lipid-anchor</topology>
        <topology evidence="2">GPI-anchor</topology>
    </subcellularLocation>
</comment>
<evidence type="ECO:0000259" key="10">
    <source>
        <dbReference type="Pfam" id="PF13206"/>
    </source>
</evidence>
<dbReference type="InterPro" id="IPR025932">
    <property type="entry name" value="Trypano_VSG_B_N_dom"/>
</dbReference>
<dbReference type="GO" id="GO:0005886">
    <property type="term" value="C:plasma membrane"/>
    <property type="evidence" value="ECO:0007669"/>
    <property type="project" value="UniProtKB-SubCell"/>
</dbReference>
<dbReference type="GO" id="GO:0098552">
    <property type="term" value="C:side of membrane"/>
    <property type="evidence" value="ECO:0007669"/>
    <property type="project" value="UniProtKB-KW"/>
</dbReference>
<sequence>MLLAALVPFFLTLPTARSANANAQAFSVLCAAYRITLQEVTKEGFGDQPQKPSTDELNDLKLVTLADKNFTNATHGDFSTPIAWTNKKAELFRTKPGMPAHKQLKRYSETKLTAVINNRITAPQQEAKTVSDKYDNANNDLNQAVVDTNTFLKAARNGANDTVDDAQAGLDTRDKACASADGSSAGKSIMSDVACLCSGASAANLCYNGNSNTAYANTCTASNAVTAWSAVKAKCKAQGTKQAPTEAQITATISALERQLGADATGVDATTILGGGASADCNGGTGVANA</sequence>
<keyword evidence="8" id="KW-0449">Lipoprotein</keyword>
<feature type="signal peptide" evidence="9">
    <location>
        <begin position="1"/>
        <end position="18"/>
    </location>
</feature>
<protein>
    <submittedName>
        <fullName evidence="11">Variant surface glycoprotein 1799</fullName>
    </submittedName>
</protein>
<feature type="domain" description="Trypanosome variant surface glycoprotein B-type N-terminal" evidence="10">
    <location>
        <begin position="16"/>
        <end position="285"/>
    </location>
</feature>
<evidence type="ECO:0000256" key="7">
    <source>
        <dbReference type="ARBA" id="ARBA00023180"/>
    </source>
</evidence>
<keyword evidence="5 9" id="KW-0732">Signal</keyword>
<evidence type="ECO:0000256" key="1">
    <source>
        <dbReference type="ARBA" id="ARBA00002523"/>
    </source>
</evidence>
<evidence type="ECO:0000256" key="3">
    <source>
        <dbReference type="ARBA" id="ARBA00022475"/>
    </source>
</evidence>
<proteinExistence type="predicted"/>
<evidence type="ECO:0000256" key="8">
    <source>
        <dbReference type="ARBA" id="ARBA00023288"/>
    </source>
</evidence>
<keyword evidence="3" id="KW-1003">Cell membrane</keyword>
<keyword evidence="6" id="KW-0472">Membrane</keyword>
<evidence type="ECO:0000256" key="5">
    <source>
        <dbReference type="ARBA" id="ARBA00022729"/>
    </source>
</evidence>
<dbReference type="EMBL" id="KC613277">
    <property type="protein sequence ID" value="AGH60708.1"/>
    <property type="molecule type" value="Genomic_DNA"/>
</dbReference>
<comment type="function">
    <text evidence="1">VSG forms a coat on the surface of the parasite. The trypanosome evades the immune response of the host by expressing a series of antigenically distinct VSGs from an estimated 1000 VSG genes.</text>
</comment>
<organism evidence="11">
    <name type="scientific">Trypanosoma brucei</name>
    <dbReference type="NCBI Taxonomy" id="5691"/>
    <lineage>
        <taxon>Eukaryota</taxon>
        <taxon>Discoba</taxon>
        <taxon>Euglenozoa</taxon>
        <taxon>Kinetoplastea</taxon>
        <taxon>Metakinetoplastina</taxon>
        <taxon>Trypanosomatida</taxon>
        <taxon>Trypanosomatidae</taxon>
        <taxon>Trypanosoma</taxon>
    </lineage>
</organism>
<name>M4SWD4_9TRYP</name>
<reference evidence="11" key="2">
    <citation type="journal article" date="2014" name="Mol. Biochem. Parasitol.">
        <title>Capturing the variant surface glycoprotein repertoire (the VSGnome) of Trypanosoma brucei Lister 427.</title>
        <authorList>
            <person name="Cross G.A."/>
            <person name="Kim H.S."/>
            <person name="Wickstead B."/>
        </authorList>
    </citation>
    <scope>NUCLEOTIDE SEQUENCE</scope>
    <source>
        <strain evidence="11">Lister 427</strain>
    </source>
</reference>
<evidence type="ECO:0000256" key="6">
    <source>
        <dbReference type="ARBA" id="ARBA00023136"/>
    </source>
</evidence>
<evidence type="ECO:0000256" key="9">
    <source>
        <dbReference type="SAM" id="SignalP"/>
    </source>
</evidence>